<dbReference type="OrthoDB" id="3257095at2759"/>
<keyword evidence="2" id="KW-1185">Reference proteome</keyword>
<organism evidence="1 2">
    <name type="scientific">Acer yangbiense</name>
    <dbReference type="NCBI Taxonomy" id="1000413"/>
    <lineage>
        <taxon>Eukaryota</taxon>
        <taxon>Viridiplantae</taxon>
        <taxon>Streptophyta</taxon>
        <taxon>Embryophyta</taxon>
        <taxon>Tracheophyta</taxon>
        <taxon>Spermatophyta</taxon>
        <taxon>Magnoliopsida</taxon>
        <taxon>eudicotyledons</taxon>
        <taxon>Gunneridae</taxon>
        <taxon>Pentapetalae</taxon>
        <taxon>rosids</taxon>
        <taxon>malvids</taxon>
        <taxon>Sapindales</taxon>
        <taxon>Sapindaceae</taxon>
        <taxon>Hippocastanoideae</taxon>
        <taxon>Acereae</taxon>
        <taxon>Acer</taxon>
    </lineage>
</organism>
<protein>
    <submittedName>
        <fullName evidence="1">Uncharacterized protein</fullName>
    </submittedName>
</protein>
<comment type="caution">
    <text evidence="1">The sequence shown here is derived from an EMBL/GenBank/DDBJ whole genome shotgun (WGS) entry which is preliminary data.</text>
</comment>
<dbReference type="Proteomes" id="UP000323000">
    <property type="component" value="Chromosome 8"/>
</dbReference>
<name>A0A5C7HLU4_9ROSI</name>
<accession>A0A5C7HLU4</accession>
<evidence type="ECO:0000313" key="1">
    <source>
        <dbReference type="EMBL" id="TXG57302.1"/>
    </source>
</evidence>
<sequence length="97" mass="11257">MEILAMGSPSRFSNLHHPLEIPRQDLYRYMESLMRAVEDGAAGGEYFPLRNVDEHEHENDIGSGDDARLKQLGYKRELSRSLSCVFFSMHLYIIFCF</sequence>
<reference evidence="2" key="1">
    <citation type="journal article" date="2019" name="Gigascience">
        <title>De novo genome assembly of the endangered Acer yangbiense, a plant species with extremely small populations endemic to Yunnan Province, China.</title>
        <authorList>
            <person name="Yang J."/>
            <person name="Wariss H.M."/>
            <person name="Tao L."/>
            <person name="Zhang R."/>
            <person name="Yun Q."/>
            <person name="Hollingsworth P."/>
            <person name="Dao Z."/>
            <person name="Luo G."/>
            <person name="Guo H."/>
            <person name="Ma Y."/>
            <person name="Sun W."/>
        </authorList>
    </citation>
    <scope>NUCLEOTIDE SEQUENCE [LARGE SCALE GENOMIC DNA]</scope>
    <source>
        <strain evidence="2">cv. Malutang</strain>
    </source>
</reference>
<proteinExistence type="predicted"/>
<gene>
    <name evidence="1" type="ORF">EZV62_018615</name>
</gene>
<dbReference type="EMBL" id="VAHF01000008">
    <property type="protein sequence ID" value="TXG57302.1"/>
    <property type="molecule type" value="Genomic_DNA"/>
</dbReference>
<evidence type="ECO:0000313" key="2">
    <source>
        <dbReference type="Proteomes" id="UP000323000"/>
    </source>
</evidence>
<dbReference type="AlphaFoldDB" id="A0A5C7HLU4"/>